<name>A0A934M0J3_9RHOB</name>
<keyword evidence="2" id="KW-1133">Transmembrane helix</keyword>
<evidence type="ECO:0000259" key="3">
    <source>
        <dbReference type="Pfam" id="PF13717"/>
    </source>
</evidence>
<dbReference type="EMBL" id="JAEIJD010000001">
    <property type="protein sequence ID" value="MBI6628721.1"/>
    <property type="molecule type" value="Genomic_DNA"/>
</dbReference>
<protein>
    <submittedName>
        <fullName evidence="4">Zinc-ribbon domain-containing protein</fullName>
    </submittedName>
</protein>
<feature type="compositionally biased region" description="Basic residues" evidence="1">
    <location>
        <begin position="126"/>
        <end position="135"/>
    </location>
</feature>
<feature type="compositionally biased region" description="Basic and acidic residues" evidence="1">
    <location>
        <begin position="64"/>
        <end position="89"/>
    </location>
</feature>
<proteinExistence type="predicted"/>
<feature type="region of interest" description="Disordered" evidence="1">
    <location>
        <begin position="29"/>
        <end position="140"/>
    </location>
</feature>
<gene>
    <name evidence="4" type="ORF">JAO82_02390</name>
</gene>
<comment type="caution">
    <text evidence="4">The sequence shown here is derived from an EMBL/GenBank/DDBJ whole genome shotgun (WGS) entry which is preliminary data.</text>
</comment>
<evidence type="ECO:0000256" key="2">
    <source>
        <dbReference type="SAM" id="Phobius"/>
    </source>
</evidence>
<evidence type="ECO:0000313" key="5">
    <source>
        <dbReference type="Proteomes" id="UP000613255"/>
    </source>
</evidence>
<evidence type="ECO:0000256" key="1">
    <source>
        <dbReference type="SAM" id="MobiDB-lite"/>
    </source>
</evidence>
<keyword evidence="2" id="KW-0812">Transmembrane</keyword>
<accession>A0A934M0J3</accession>
<reference evidence="4" key="1">
    <citation type="submission" date="2020-12" db="EMBL/GenBank/DDBJ databases">
        <title>Pontibaca salina gen. nov., sp. nov., isolated from marine sediment.</title>
        <authorList>
            <person name="Bo J."/>
            <person name="Wang S."/>
            <person name="Song X."/>
            <person name="Du Z."/>
        </authorList>
    </citation>
    <scope>NUCLEOTIDE SEQUENCE</scope>
    <source>
        <strain evidence="4">S1109L</strain>
    </source>
</reference>
<dbReference type="Proteomes" id="UP000613255">
    <property type="component" value="Unassembled WGS sequence"/>
</dbReference>
<dbReference type="RefSeq" id="WP_198684720.1">
    <property type="nucleotide sequence ID" value="NZ_JAEIJD010000001.1"/>
</dbReference>
<keyword evidence="2" id="KW-0472">Membrane</keyword>
<dbReference type="AlphaFoldDB" id="A0A934M0J3"/>
<keyword evidence="5" id="KW-1185">Reference proteome</keyword>
<sequence length="231" mass="25238">MRLTCPHCDAQYEVPDAAIPPAGRDVQCSNCGNTWYQRHPDQPEDEPSAQRQGDAPPPEAPNEPARRRLDPEVAEILREEAEHETRLRISEAQAGLESQPDLGLDAAASPTSGKSDRETPSSRTSTKSKKPHPKHNLLPDLEEISSTLRVSSPVDHGRRAAAPVDAPRRRRFVLGFALTLLLAAIFLLIYLNAGRIAQTVPQAEPALAAYSQTVTGARIWLESIVVAIIAR</sequence>
<organism evidence="4 5">
    <name type="scientific">Pontibaca salina</name>
    <dbReference type="NCBI Taxonomy" id="2795731"/>
    <lineage>
        <taxon>Bacteria</taxon>
        <taxon>Pseudomonadati</taxon>
        <taxon>Pseudomonadota</taxon>
        <taxon>Alphaproteobacteria</taxon>
        <taxon>Rhodobacterales</taxon>
        <taxon>Roseobacteraceae</taxon>
        <taxon>Pontibaca</taxon>
    </lineage>
</organism>
<evidence type="ECO:0000313" key="4">
    <source>
        <dbReference type="EMBL" id="MBI6628721.1"/>
    </source>
</evidence>
<dbReference type="Pfam" id="PF13717">
    <property type="entry name" value="Zn_ribbon_4"/>
    <property type="match status" value="1"/>
</dbReference>
<feature type="domain" description="Zinc finger/thioredoxin putative" evidence="3">
    <location>
        <begin position="1"/>
        <end position="35"/>
    </location>
</feature>
<dbReference type="NCBIfam" id="TIGR02098">
    <property type="entry name" value="MJ0042_CXXC"/>
    <property type="match status" value="1"/>
</dbReference>
<dbReference type="InterPro" id="IPR011723">
    <property type="entry name" value="Znf/thioredoxin_put"/>
</dbReference>
<feature type="transmembrane region" description="Helical" evidence="2">
    <location>
        <begin position="172"/>
        <end position="191"/>
    </location>
</feature>